<evidence type="ECO:0000313" key="4">
    <source>
        <dbReference type="Proteomes" id="UP000215377"/>
    </source>
</evidence>
<protein>
    <submittedName>
        <fullName evidence="3">Fatty acid desaturase</fullName>
    </submittedName>
</protein>
<accession>A0A225NCJ2</accession>
<dbReference type="GO" id="GO:0006629">
    <property type="term" value="P:lipid metabolic process"/>
    <property type="evidence" value="ECO:0007669"/>
    <property type="project" value="InterPro"/>
</dbReference>
<comment type="caution">
    <text evidence="3">The sequence shown here is derived from an EMBL/GenBank/DDBJ whole genome shotgun (WGS) entry which is preliminary data.</text>
</comment>
<dbReference type="RefSeq" id="WP_088652292.1">
    <property type="nucleotide sequence ID" value="NZ_AQQR01000018.1"/>
</dbReference>
<gene>
    <name evidence="3" type="ORF">ATO3_23200</name>
</gene>
<dbReference type="InterPro" id="IPR005804">
    <property type="entry name" value="FA_desaturase_dom"/>
</dbReference>
<sequence length="302" mass="34394">MPPSRAVPPPHVEWPTVILAGLCYGGWALAVFWLAQLSPWLSVPVLALLLALHSSLSHEALHGHPFPNRHWNEALVALPLGLFVPYARFRDLHLEHHRDSDLTDPYDDPETNYLDPAVWRALPPWRRHLARANNTLLGRMVLGPAIGTISFVAADLARIRAGDRAVARTWVWHMLLGAAVLWAVAAGPMPLWAYVLGSYAGFAILKIRTFAEHRAHEKVRARTVIVEDRGLLAFLFLNNNLHVVHHMHPRAPWYALPRLYRARAAHYRACNDHYVFRSYAELFRRHFLRAKDPVPHPLWPTA</sequence>
<dbReference type="EMBL" id="AQQR01000018">
    <property type="protein sequence ID" value="OWU69016.1"/>
    <property type="molecule type" value="Genomic_DNA"/>
</dbReference>
<feature type="transmembrane region" description="Helical" evidence="1">
    <location>
        <begin position="169"/>
        <end position="185"/>
    </location>
</feature>
<feature type="transmembrane region" description="Helical" evidence="1">
    <location>
        <begin position="12"/>
        <end position="34"/>
    </location>
</feature>
<organism evidence="3 4">
    <name type="scientific">Marinibacterium profundimaris</name>
    <dbReference type="NCBI Taxonomy" id="1679460"/>
    <lineage>
        <taxon>Bacteria</taxon>
        <taxon>Pseudomonadati</taxon>
        <taxon>Pseudomonadota</taxon>
        <taxon>Alphaproteobacteria</taxon>
        <taxon>Rhodobacterales</taxon>
        <taxon>Paracoccaceae</taxon>
        <taxon>Marinibacterium</taxon>
    </lineage>
</organism>
<reference evidence="3 4" key="1">
    <citation type="submission" date="2013-04" db="EMBL/GenBank/DDBJ databases">
        <title>Oceanicola sp. 22II1-22F33 Genome Sequencing.</title>
        <authorList>
            <person name="Lai Q."/>
            <person name="Li G."/>
            <person name="Shao Z."/>
        </authorList>
    </citation>
    <scope>NUCLEOTIDE SEQUENCE [LARGE SCALE GENOMIC DNA]</scope>
    <source>
        <strain evidence="3 4">22II1-22F33</strain>
    </source>
</reference>
<proteinExistence type="predicted"/>
<keyword evidence="1" id="KW-1133">Transmembrane helix</keyword>
<dbReference type="Pfam" id="PF00487">
    <property type="entry name" value="FA_desaturase"/>
    <property type="match status" value="1"/>
</dbReference>
<keyword evidence="4" id="KW-1185">Reference proteome</keyword>
<evidence type="ECO:0000259" key="2">
    <source>
        <dbReference type="Pfam" id="PF00487"/>
    </source>
</evidence>
<dbReference type="Proteomes" id="UP000215377">
    <property type="component" value="Unassembled WGS sequence"/>
</dbReference>
<evidence type="ECO:0000256" key="1">
    <source>
        <dbReference type="SAM" id="Phobius"/>
    </source>
</evidence>
<dbReference type="OrthoDB" id="784276at2"/>
<keyword evidence="1" id="KW-0472">Membrane</keyword>
<dbReference type="AlphaFoldDB" id="A0A225NCJ2"/>
<dbReference type="CDD" id="cd03509">
    <property type="entry name" value="DesA_FADS-like"/>
    <property type="match status" value="1"/>
</dbReference>
<feature type="transmembrane region" description="Helical" evidence="1">
    <location>
        <begin position="136"/>
        <end position="157"/>
    </location>
</feature>
<feature type="domain" description="Fatty acid desaturase" evidence="2">
    <location>
        <begin position="40"/>
        <end position="267"/>
    </location>
</feature>
<name>A0A225NCJ2_9RHOB</name>
<evidence type="ECO:0000313" key="3">
    <source>
        <dbReference type="EMBL" id="OWU69016.1"/>
    </source>
</evidence>
<keyword evidence="1" id="KW-0812">Transmembrane</keyword>